<gene>
    <name evidence="3" type="ORF">UT18_C0018G0018</name>
</gene>
<reference evidence="3 4" key="1">
    <citation type="journal article" date="2015" name="Nature">
        <title>rRNA introns, odd ribosomes, and small enigmatic genomes across a large radiation of phyla.</title>
        <authorList>
            <person name="Brown C.T."/>
            <person name="Hug L.A."/>
            <person name="Thomas B.C."/>
            <person name="Sharon I."/>
            <person name="Castelle C.J."/>
            <person name="Singh A."/>
            <person name="Wilkins M.J."/>
            <person name="Williams K.H."/>
            <person name="Banfield J.F."/>
        </authorList>
    </citation>
    <scope>NUCLEOTIDE SEQUENCE [LARGE SCALE GENOMIC DNA]</scope>
</reference>
<dbReference type="InterPro" id="IPR005182">
    <property type="entry name" value="YdbS-like_PH"/>
</dbReference>
<keyword evidence="1" id="KW-1133">Transmembrane helix</keyword>
<accession>A0A0G0LR73</accession>
<keyword evidence="1" id="KW-0812">Transmembrane</keyword>
<evidence type="ECO:0000313" key="3">
    <source>
        <dbReference type="EMBL" id="KKQ93547.1"/>
    </source>
</evidence>
<evidence type="ECO:0000259" key="2">
    <source>
        <dbReference type="Pfam" id="PF03703"/>
    </source>
</evidence>
<dbReference type="EMBL" id="LBVV01000018">
    <property type="protein sequence ID" value="KKQ93547.1"/>
    <property type="molecule type" value="Genomic_DNA"/>
</dbReference>
<comment type="caution">
    <text evidence="3">The sequence shown here is derived from an EMBL/GenBank/DDBJ whole genome shotgun (WGS) entry which is preliminary data.</text>
</comment>
<feature type="domain" description="YdbS-like PH" evidence="2">
    <location>
        <begin position="73"/>
        <end position="148"/>
    </location>
</feature>
<feature type="transmembrane region" description="Helical" evidence="1">
    <location>
        <begin position="27"/>
        <end position="46"/>
    </location>
</feature>
<keyword evidence="1" id="KW-0472">Membrane</keyword>
<dbReference type="STRING" id="1618345.UT18_C0018G0018"/>
<feature type="transmembrane region" description="Helical" evidence="1">
    <location>
        <begin position="53"/>
        <end position="75"/>
    </location>
</feature>
<evidence type="ECO:0000256" key="1">
    <source>
        <dbReference type="SAM" id="Phobius"/>
    </source>
</evidence>
<dbReference type="Pfam" id="PF03703">
    <property type="entry name" value="bPH_2"/>
    <property type="match status" value="1"/>
</dbReference>
<dbReference type="Proteomes" id="UP000034207">
    <property type="component" value="Unassembled WGS sequence"/>
</dbReference>
<protein>
    <recommendedName>
        <fullName evidence="2">YdbS-like PH domain-containing protein</fullName>
    </recommendedName>
</protein>
<evidence type="ECO:0000313" key="4">
    <source>
        <dbReference type="Proteomes" id="UP000034207"/>
    </source>
</evidence>
<dbReference type="AlphaFoldDB" id="A0A0G0LR73"/>
<organism evidence="3 4">
    <name type="scientific">candidate division CPR2 bacterium GW2011_GWC2_39_10</name>
    <dbReference type="NCBI Taxonomy" id="1618345"/>
    <lineage>
        <taxon>Bacteria</taxon>
        <taxon>Bacteria division CPR2</taxon>
    </lineage>
</organism>
<name>A0A0G0LR73_UNCC2</name>
<sequence>MQLSVDLKPGEKEVEVLKGSLYAERLWAIYGLPFGTIFGLCGVFFFKSTILQLISFLLLAYIWSWSLYRWLLWYFTNYIITNKRLICIEQNGIFKKEVKELQLDRILDITYEQIGMAANMAHYGTLHVIGIGLTLDLYDVKQPADARDLILDARPKNSKVTSEEVVRMITKTNE</sequence>
<proteinExistence type="predicted"/>